<reference evidence="4 5" key="1">
    <citation type="submission" date="2020-07" db="EMBL/GenBank/DDBJ databases">
        <title>Characterization and genome sequencing of isolate MD1, a novel member within the family Lachnospiraceae.</title>
        <authorList>
            <person name="Rettenmaier R."/>
            <person name="Di Bello L."/>
            <person name="Zinser C."/>
            <person name="Scheitz K."/>
            <person name="Liebl W."/>
            <person name="Zverlov V."/>
        </authorList>
    </citation>
    <scope>NUCLEOTIDE SEQUENCE [LARGE SCALE GENOMIC DNA]</scope>
    <source>
        <strain evidence="4 5">MD1</strain>
    </source>
</reference>
<proteinExistence type="predicted"/>
<evidence type="ECO:0000259" key="2">
    <source>
        <dbReference type="PROSITE" id="PS51736"/>
    </source>
</evidence>
<dbReference type="AlphaFoldDB" id="A0A839K1R5"/>
<dbReference type="Pfam" id="PF13408">
    <property type="entry name" value="Zn_ribbon_recom"/>
    <property type="match status" value="1"/>
</dbReference>
<dbReference type="Gene3D" id="3.90.1750.20">
    <property type="entry name" value="Putative Large Serine Recombinase, Chain B, Domain 2"/>
    <property type="match status" value="1"/>
</dbReference>
<evidence type="ECO:0000256" key="1">
    <source>
        <dbReference type="SAM" id="Coils"/>
    </source>
</evidence>
<dbReference type="PANTHER" id="PTHR30461">
    <property type="entry name" value="DNA-INVERTASE FROM LAMBDOID PROPHAGE"/>
    <property type="match status" value="1"/>
</dbReference>
<dbReference type="InterPro" id="IPR038109">
    <property type="entry name" value="DNA_bind_recomb_sf"/>
</dbReference>
<dbReference type="PROSITE" id="PS51736">
    <property type="entry name" value="RECOMBINASES_3"/>
    <property type="match status" value="1"/>
</dbReference>
<organism evidence="4 5">
    <name type="scientific">Variimorphobacter saccharofermentans</name>
    <dbReference type="NCBI Taxonomy" id="2755051"/>
    <lineage>
        <taxon>Bacteria</taxon>
        <taxon>Bacillati</taxon>
        <taxon>Bacillota</taxon>
        <taxon>Clostridia</taxon>
        <taxon>Lachnospirales</taxon>
        <taxon>Lachnospiraceae</taxon>
        <taxon>Variimorphobacter</taxon>
    </lineage>
</organism>
<dbReference type="SUPFAM" id="SSF53041">
    <property type="entry name" value="Resolvase-like"/>
    <property type="match status" value="1"/>
</dbReference>
<evidence type="ECO:0000313" key="5">
    <source>
        <dbReference type="Proteomes" id="UP000574276"/>
    </source>
</evidence>
<dbReference type="PANTHER" id="PTHR30461:SF23">
    <property type="entry name" value="DNA RECOMBINASE-RELATED"/>
    <property type="match status" value="1"/>
</dbReference>
<feature type="domain" description="Recombinase" evidence="3">
    <location>
        <begin position="174"/>
        <end position="321"/>
    </location>
</feature>
<keyword evidence="5" id="KW-1185">Reference proteome</keyword>
<dbReference type="RefSeq" id="WP_228353199.1">
    <property type="nucleotide sequence ID" value="NZ_JACEGA010000001.1"/>
</dbReference>
<dbReference type="PROSITE" id="PS51737">
    <property type="entry name" value="RECOMBINASE_DNA_BIND"/>
    <property type="match status" value="1"/>
</dbReference>
<dbReference type="Gene3D" id="3.40.50.1390">
    <property type="entry name" value="Resolvase, N-terminal catalytic domain"/>
    <property type="match status" value="1"/>
</dbReference>
<dbReference type="InterPro" id="IPR036162">
    <property type="entry name" value="Resolvase-like_N_sf"/>
</dbReference>
<dbReference type="GO" id="GO:0000150">
    <property type="term" value="F:DNA strand exchange activity"/>
    <property type="evidence" value="ECO:0007669"/>
    <property type="project" value="InterPro"/>
</dbReference>
<accession>A0A839K1R5</accession>
<sequence>MSRGIVIVLYIRLSVEDEDSRGGIKDESNSVTNQRDLLRRYVESCPEFQDSTVIELCDDGFSGTNMQRPNIQKLLQKAKAKEIDCIIVKDFSRFGRDYITVSDYVDQIFPFLGVRFISVNDGYDSATMQGKTSGVDIAFRNVIYGYYSKDLSLKVKSGKMTKARKGDFLSPFAPIGYRKAEGNKNQLVIDEDSADIVRRIFRLAGMGMTTKEITRLFNTEKIPTASMIKNRQGHHHKWWNGVEGADLWDHGMVTRILRDERYLGSVIYGKRYRPQVGSRQTLKSQKSDWIVVEETHEPLVTAEEFQAAQDNLAEFVEKDSLPFAIHLFTGRIRCGHCGYTMSRRSKPTPQFICNTKNKTSSYGCMKGNIKEHEIAGVVLSAIHAYIRVLFDEKNLLLKAGNSDRMAKLQKQIAVYDSSCKGIAEQKAELYDAMAEEKISREQYRHQREKLSREQADMERLINRLEIELVELQGKLAAAKQGEPKLLHYLQTDTLTRQMVVDFVDCIYIYNDKSIHIDWMFCDKGEERGQK</sequence>
<dbReference type="Pfam" id="PF07508">
    <property type="entry name" value="Recombinase"/>
    <property type="match status" value="1"/>
</dbReference>
<dbReference type="EMBL" id="JACEGA010000001">
    <property type="protein sequence ID" value="MBB2183566.1"/>
    <property type="molecule type" value="Genomic_DNA"/>
</dbReference>
<dbReference type="SMART" id="SM00857">
    <property type="entry name" value="Resolvase"/>
    <property type="match status" value="1"/>
</dbReference>
<dbReference type="InterPro" id="IPR011109">
    <property type="entry name" value="DNA_bind_recombinase_dom"/>
</dbReference>
<dbReference type="GO" id="GO:0003677">
    <property type="term" value="F:DNA binding"/>
    <property type="evidence" value="ECO:0007669"/>
    <property type="project" value="InterPro"/>
</dbReference>
<evidence type="ECO:0000313" key="4">
    <source>
        <dbReference type="EMBL" id="MBB2183566.1"/>
    </source>
</evidence>
<dbReference type="Proteomes" id="UP000574276">
    <property type="component" value="Unassembled WGS sequence"/>
</dbReference>
<dbReference type="InterPro" id="IPR025827">
    <property type="entry name" value="Zn_ribbon_recom_dom"/>
</dbReference>
<comment type="caution">
    <text evidence="4">The sequence shown here is derived from an EMBL/GenBank/DDBJ whole genome shotgun (WGS) entry which is preliminary data.</text>
</comment>
<gene>
    <name evidence="4" type="ORF">H0486_11840</name>
</gene>
<protein>
    <submittedName>
        <fullName evidence="4">Recombinase family protein</fullName>
    </submittedName>
</protein>
<dbReference type="Pfam" id="PF00239">
    <property type="entry name" value="Resolvase"/>
    <property type="match status" value="1"/>
</dbReference>
<dbReference type="InterPro" id="IPR006119">
    <property type="entry name" value="Resolv_N"/>
</dbReference>
<feature type="coiled-coil region" evidence="1">
    <location>
        <begin position="433"/>
        <end position="481"/>
    </location>
</feature>
<feature type="domain" description="Resolvase/invertase-type recombinase catalytic" evidence="2">
    <location>
        <begin position="6"/>
        <end position="166"/>
    </location>
</feature>
<name>A0A839K1R5_9FIRM</name>
<keyword evidence="1" id="KW-0175">Coiled coil</keyword>
<dbReference type="InterPro" id="IPR050639">
    <property type="entry name" value="SSR_resolvase"/>
</dbReference>
<evidence type="ECO:0000259" key="3">
    <source>
        <dbReference type="PROSITE" id="PS51737"/>
    </source>
</evidence>